<dbReference type="GO" id="GO:0045585">
    <property type="term" value="P:positive regulation of cytotoxic T cell differentiation"/>
    <property type="evidence" value="ECO:0007669"/>
    <property type="project" value="TreeGrafter"/>
</dbReference>
<dbReference type="PANTHER" id="PTHR15153">
    <property type="entry name" value="TUMOR NECROSIS FACTOR LIGAND SUPERFAMILY MEMBER 9"/>
    <property type="match status" value="1"/>
</dbReference>
<comment type="similarity">
    <text evidence="1">Belongs to the tumor necrosis factor family.</text>
</comment>
<keyword evidence="2" id="KW-0472">Membrane</keyword>
<dbReference type="GO" id="GO:0005164">
    <property type="term" value="F:tumor necrosis factor receptor binding"/>
    <property type="evidence" value="ECO:0007669"/>
    <property type="project" value="InterPro"/>
</dbReference>
<dbReference type="EMBL" id="JAFDVH010000001">
    <property type="protein sequence ID" value="KAG7491268.1"/>
    <property type="molecule type" value="Genomic_DNA"/>
</dbReference>
<organism evidence="4 5">
    <name type="scientific">Megalops atlanticus</name>
    <name type="common">Tarpon</name>
    <name type="synonym">Clupea gigantea</name>
    <dbReference type="NCBI Taxonomy" id="7932"/>
    <lineage>
        <taxon>Eukaryota</taxon>
        <taxon>Metazoa</taxon>
        <taxon>Chordata</taxon>
        <taxon>Craniata</taxon>
        <taxon>Vertebrata</taxon>
        <taxon>Euteleostomi</taxon>
        <taxon>Actinopterygii</taxon>
        <taxon>Neopterygii</taxon>
        <taxon>Teleostei</taxon>
        <taxon>Elopiformes</taxon>
        <taxon>Megalopidae</taxon>
        <taxon>Megalops</taxon>
    </lineage>
</organism>
<evidence type="ECO:0000259" key="3">
    <source>
        <dbReference type="PROSITE" id="PS50049"/>
    </source>
</evidence>
<feature type="transmembrane region" description="Helical" evidence="2">
    <location>
        <begin position="20"/>
        <end position="44"/>
    </location>
</feature>
<dbReference type="GO" id="GO:0005886">
    <property type="term" value="C:plasma membrane"/>
    <property type="evidence" value="ECO:0007669"/>
    <property type="project" value="TreeGrafter"/>
</dbReference>
<accession>A0A9D3QJU9</accession>
<keyword evidence="2" id="KW-1133">Transmembrane helix</keyword>
<dbReference type="GO" id="GO:0042104">
    <property type="term" value="P:positive regulation of activated T cell proliferation"/>
    <property type="evidence" value="ECO:0007669"/>
    <property type="project" value="TreeGrafter"/>
</dbReference>
<dbReference type="PANTHER" id="PTHR15153:SF0">
    <property type="entry name" value="TUMOR NECROSIS FACTOR LIGAND SUPERFAMILY MEMBER 9"/>
    <property type="match status" value="1"/>
</dbReference>
<dbReference type="Gene3D" id="2.60.120.40">
    <property type="match status" value="1"/>
</dbReference>
<dbReference type="InterPro" id="IPR008983">
    <property type="entry name" value="Tumour_necrosis_fac-like_dom"/>
</dbReference>
<dbReference type="OrthoDB" id="9899228at2759"/>
<dbReference type="AlphaFoldDB" id="A0A9D3QJU9"/>
<gene>
    <name evidence="4" type="ORF">MATL_G00001290</name>
</gene>
<keyword evidence="5" id="KW-1185">Reference proteome</keyword>
<comment type="caution">
    <text evidence="4">The sequence shown here is derived from an EMBL/GenBank/DDBJ whole genome shotgun (WGS) entry which is preliminary data.</text>
</comment>
<evidence type="ECO:0000256" key="2">
    <source>
        <dbReference type="SAM" id="Phobius"/>
    </source>
</evidence>
<name>A0A9D3QJU9_MEGAT</name>
<protein>
    <recommendedName>
        <fullName evidence="3">THD domain-containing protein</fullName>
    </recommendedName>
</protein>
<keyword evidence="2" id="KW-0812">Transmembrane</keyword>
<reference evidence="4" key="1">
    <citation type="submission" date="2021-01" db="EMBL/GenBank/DDBJ databases">
        <authorList>
            <person name="Zahm M."/>
            <person name="Roques C."/>
            <person name="Cabau C."/>
            <person name="Klopp C."/>
            <person name="Donnadieu C."/>
            <person name="Jouanno E."/>
            <person name="Lampietro C."/>
            <person name="Louis A."/>
            <person name="Herpin A."/>
            <person name="Echchiki A."/>
            <person name="Berthelot C."/>
            <person name="Parey E."/>
            <person name="Roest-Crollius H."/>
            <person name="Braasch I."/>
            <person name="Postlethwait J."/>
            <person name="Bobe J."/>
            <person name="Montfort J."/>
            <person name="Bouchez O."/>
            <person name="Begum T."/>
            <person name="Mejri S."/>
            <person name="Adams A."/>
            <person name="Chen W.-J."/>
            <person name="Guiguen Y."/>
        </authorList>
    </citation>
    <scope>NUCLEOTIDE SEQUENCE</scope>
    <source>
        <strain evidence="4">YG-15Mar2019-1</strain>
        <tissue evidence="4">Brain</tissue>
    </source>
</reference>
<dbReference type="InterPro" id="IPR006052">
    <property type="entry name" value="TNF_dom"/>
</dbReference>
<dbReference type="SUPFAM" id="SSF49842">
    <property type="entry name" value="TNF-like"/>
    <property type="match status" value="1"/>
</dbReference>
<dbReference type="InterPro" id="IPR042373">
    <property type="entry name" value="TNFSF9"/>
</dbReference>
<dbReference type="GO" id="GO:0006955">
    <property type="term" value="P:immune response"/>
    <property type="evidence" value="ECO:0007669"/>
    <property type="project" value="InterPro"/>
</dbReference>
<feature type="domain" description="THD" evidence="3">
    <location>
        <begin position="80"/>
        <end position="224"/>
    </location>
</feature>
<proteinExistence type="inferred from homology"/>
<dbReference type="Pfam" id="PF00229">
    <property type="entry name" value="TNF"/>
    <property type="match status" value="1"/>
</dbReference>
<evidence type="ECO:0000313" key="5">
    <source>
        <dbReference type="Proteomes" id="UP001046870"/>
    </source>
</evidence>
<dbReference type="Proteomes" id="UP001046870">
    <property type="component" value="Chromosome 1"/>
</dbReference>
<evidence type="ECO:0000313" key="4">
    <source>
        <dbReference type="EMBL" id="KAG7491268.1"/>
    </source>
</evidence>
<evidence type="ECO:0000256" key="1">
    <source>
        <dbReference type="ARBA" id="ARBA00008670"/>
    </source>
</evidence>
<dbReference type="PROSITE" id="PS50049">
    <property type="entry name" value="THD_2"/>
    <property type="match status" value="1"/>
</dbReference>
<sequence length="248" mass="26644">MAATDPESLQPKQRCRCLDACLVASVASLFLLLLGTATAAALYINQIRTGLSEAPTPTPVGEPKEPQFAAIRAFEKQMLSAAYLGAIRSQLSNGTMKWAPKAYGTGKTVGSAYTFRNYENALEVQRTGSYFLYTNLQLTCTAGCSGGVVTVRFLATEEAEAGQQKEALRCRVELAQGSLAPHSRQCFGVVQLKSADKLSAHMELEGELRHWKLELDSGFGIFLVDGLGQDQPQADGSRTAAGGDRCKD</sequence>